<proteinExistence type="predicted"/>
<dbReference type="InterPro" id="IPR053149">
    <property type="entry name" value="TPK"/>
</dbReference>
<protein>
    <recommendedName>
        <fullName evidence="5">Thiamine diphosphokinase</fullName>
        <ecNumber evidence="5">2.7.6.2</ecNumber>
    </recommendedName>
</protein>
<dbReference type="AlphaFoldDB" id="A0A4Y8IR37"/>
<dbReference type="Gene3D" id="3.40.50.10240">
    <property type="entry name" value="Thiamin pyrophosphokinase, catalytic domain"/>
    <property type="match status" value="1"/>
</dbReference>
<dbReference type="GO" id="GO:0030975">
    <property type="term" value="F:thiamine binding"/>
    <property type="evidence" value="ECO:0007669"/>
    <property type="project" value="InterPro"/>
</dbReference>
<evidence type="ECO:0000313" key="8">
    <source>
        <dbReference type="Proteomes" id="UP000297975"/>
    </source>
</evidence>
<dbReference type="EMBL" id="SOPW01000004">
    <property type="protein sequence ID" value="TFB23254.1"/>
    <property type="molecule type" value="Genomic_DNA"/>
</dbReference>
<dbReference type="GO" id="GO:0009229">
    <property type="term" value="P:thiamine diphosphate biosynthetic process"/>
    <property type="evidence" value="ECO:0007669"/>
    <property type="project" value="InterPro"/>
</dbReference>
<dbReference type="OrthoDB" id="9804377at2"/>
<dbReference type="PANTHER" id="PTHR41299:SF1">
    <property type="entry name" value="THIAMINE PYROPHOSPHOKINASE"/>
    <property type="match status" value="1"/>
</dbReference>
<evidence type="ECO:0000256" key="1">
    <source>
        <dbReference type="ARBA" id="ARBA00022679"/>
    </source>
</evidence>
<keyword evidence="8" id="KW-1185">Reference proteome</keyword>
<dbReference type="PANTHER" id="PTHR41299">
    <property type="entry name" value="THIAMINE PYROPHOSPHOKINASE"/>
    <property type="match status" value="1"/>
</dbReference>
<dbReference type="InterPro" id="IPR036371">
    <property type="entry name" value="TPK_B1-bd_sf"/>
</dbReference>
<evidence type="ECO:0000256" key="4">
    <source>
        <dbReference type="ARBA" id="ARBA00022840"/>
    </source>
</evidence>
<dbReference type="SUPFAM" id="SSF63862">
    <property type="entry name" value="Thiamin pyrophosphokinase, substrate-binding domain"/>
    <property type="match status" value="1"/>
</dbReference>
<evidence type="ECO:0000313" key="7">
    <source>
        <dbReference type="EMBL" id="TFB23254.1"/>
    </source>
</evidence>
<gene>
    <name evidence="7" type="ORF">E3U55_05400</name>
</gene>
<dbReference type="NCBIfam" id="TIGR01378">
    <property type="entry name" value="thi_PPkinase"/>
    <property type="match status" value="1"/>
</dbReference>
<dbReference type="GO" id="GO:0004788">
    <property type="term" value="F:thiamine diphosphokinase activity"/>
    <property type="evidence" value="ECO:0007669"/>
    <property type="project" value="UniProtKB-UniRule"/>
</dbReference>
<accession>A0A4Y8IR37</accession>
<dbReference type="RefSeq" id="WP_134339326.1">
    <property type="nucleotide sequence ID" value="NZ_SOPW01000004.1"/>
</dbReference>
<dbReference type="EC" id="2.7.6.2" evidence="5"/>
<dbReference type="CDD" id="cd07995">
    <property type="entry name" value="TPK"/>
    <property type="match status" value="1"/>
</dbReference>
<evidence type="ECO:0000256" key="5">
    <source>
        <dbReference type="NCBIfam" id="TIGR01378"/>
    </source>
</evidence>
<evidence type="ECO:0000256" key="2">
    <source>
        <dbReference type="ARBA" id="ARBA00022741"/>
    </source>
</evidence>
<keyword evidence="2" id="KW-0547">Nucleotide-binding</keyword>
<organism evidence="7 8">
    <name type="scientific">Filobacillus milosensis</name>
    <dbReference type="NCBI Taxonomy" id="94137"/>
    <lineage>
        <taxon>Bacteria</taxon>
        <taxon>Bacillati</taxon>
        <taxon>Bacillota</taxon>
        <taxon>Bacilli</taxon>
        <taxon>Bacillales</taxon>
        <taxon>Bacillaceae</taxon>
        <taxon>Filobacillus</taxon>
    </lineage>
</organism>
<dbReference type="SMART" id="SM00983">
    <property type="entry name" value="TPK_B1_binding"/>
    <property type="match status" value="1"/>
</dbReference>
<dbReference type="Pfam" id="PF04265">
    <property type="entry name" value="TPK_B1_binding"/>
    <property type="match status" value="1"/>
</dbReference>
<dbReference type="GO" id="GO:0005524">
    <property type="term" value="F:ATP binding"/>
    <property type="evidence" value="ECO:0007669"/>
    <property type="project" value="UniProtKB-KW"/>
</dbReference>
<feature type="domain" description="Thiamin pyrophosphokinase thiamin-binding" evidence="6">
    <location>
        <begin position="142"/>
        <end position="208"/>
    </location>
</feature>
<dbReference type="Pfam" id="PF04263">
    <property type="entry name" value="TPK_catalytic"/>
    <property type="match status" value="1"/>
</dbReference>
<dbReference type="InterPro" id="IPR007371">
    <property type="entry name" value="TPK_catalytic"/>
</dbReference>
<evidence type="ECO:0000259" key="6">
    <source>
        <dbReference type="SMART" id="SM00983"/>
    </source>
</evidence>
<dbReference type="GO" id="GO:0006772">
    <property type="term" value="P:thiamine metabolic process"/>
    <property type="evidence" value="ECO:0007669"/>
    <property type="project" value="UniProtKB-UniRule"/>
</dbReference>
<dbReference type="InterPro" id="IPR006282">
    <property type="entry name" value="Thi_PPkinase"/>
</dbReference>
<keyword evidence="4" id="KW-0067">ATP-binding</keyword>
<dbReference type="InterPro" id="IPR036759">
    <property type="entry name" value="TPK_catalytic_sf"/>
</dbReference>
<dbReference type="SUPFAM" id="SSF63999">
    <property type="entry name" value="Thiamin pyrophosphokinase, catalytic domain"/>
    <property type="match status" value="1"/>
</dbReference>
<reference evidence="7 8" key="1">
    <citation type="submission" date="2019-03" db="EMBL/GenBank/DDBJ databases">
        <authorList>
            <person name="He R.-H."/>
        </authorList>
    </citation>
    <scope>NUCLEOTIDE SEQUENCE [LARGE SCALE GENOMIC DNA]</scope>
    <source>
        <strain evidence="8">SH 714</strain>
    </source>
</reference>
<keyword evidence="3 7" id="KW-0418">Kinase</keyword>
<dbReference type="GO" id="GO:0016301">
    <property type="term" value="F:kinase activity"/>
    <property type="evidence" value="ECO:0007669"/>
    <property type="project" value="UniProtKB-KW"/>
</dbReference>
<name>A0A4Y8IR37_9BACI</name>
<sequence length="214" mass="24319">MKQVIGIVAAGPKQEIPKLDKYKDIDFWIGVDEGASTLIESNIQPDLVIGDFDSIDTEKLETIKHKAKLVKEFPNEKDETDLELAFIEAIHLKPTTVYVLGATGGRLDHAWINVHLLVKFAHTDIDAWIVNNQNQMTLKAPGQHWLEKDSSFPYISFLPFTHTVEDLTLKGFKYELENRMIKQGSTLTVSNEWSEKKGTYFFNSGILLVIKSRD</sequence>
<keyword evidence="1 7" id="KW-0808">Transferase</keyword>
<comment type="caution">
    <text evidence="7">The sequence shown here is derived from an EMBL/GenBank/DDBJ whole genome shotgun (WGS) entry which is preliminary data.</text>
</comment>
<dbReference type="Proteomes" id="UP000297975">
    <property type="component" value="Unassembled WGS sequence"/>
</dbReference>
<evidence type="ECO:0000256" key="3">
    <source>
        <dbReference type="ARBA" id="ARBA00022777"/>
    </source>
</evidence>
<dbReference type="InterPro" id="IPR007373">
    <property type="entry name" value="Thiamin_PyroPKinase_B1-bd"/>
</dbReference>